<proteinExistence type="predicted"/>
<sequence>MGTMITKAVLSIFTATLCLAAAPAPAQTPQPFRSLKEIRERGVVMQQWESSCAAAAVATVLTYGFNDPVSERLAAARMLELTAPAKVKARGGFSLLDLQHFVTGRGYRGSAYQHLGFDDLRVFHAPIVPINQHGYNHYVVFNGVTGDRVLLADPAFGNRTLSIAGFTAVWMEGMAFVVTRPPSP</sequence>
<organism evidence="3 4">
    <name type="scientific">Candidatus Thiodictyon syntrophicum</name>
    <dbReference type="NCBI Taxonomy" id="1166950"/>
    <lineage>
        <taxon>Bacteria</taxon>
        <taxon>Pseudomonadati</taxon>
        <taxon>Pseudomonadota</taxon>
        <taxon>Gammaproteobacteria</taxon>
        <taxon>Chromatiales</taxon>
        <taxon>Chromatiaceae</taxon>
        <taxon>Thiodictyon</taxon>
    </lineage>
</organism>
<accession>A0A2K8UB34</accession>
<dbReference type="InterPro" id="IPR005074">
    <property type="entry name" value="Peptidase_C39"/>
</dbReference>
<dbReference type="Gene3D" id="3.90.70.10">
    <property type="entry name" value="Cysteine proteinases"/>
    <property type="match status" value="1"/>
</dbReference>
<dbReference type="GO" id="GO:0005524">
    <property type="term" value="F:ATP binding"/>
    <property type="evidence" value="ECO:0007669"/>
    <property type="project" value="InterPro"/>
</dbReference>
<dbReference type="GO" id="GO:0016020">
    <property type="term" value="C:membrane"/>
    <property type="evidence" value="ECO:0007669"/>
    <property type="project" value="InterPro"/>
</dbReference>
<evidence type="ECO:0000313" key="4">
    <source>
        <dbReference type="Proteomes" id="UP000232638"/>
    </source>
</evidence>
<dbReference type="AlphaFoldDB" id="A0A2K8UB34"/>
<evidence type="ECO:0000313" key="3">
    <source>
        <dbReference type="EMBL" id="AUB82786.1"/>
    </source>
</evidence>
<keyword evidence="1" id="KW-0732">Signal</keyword>
<dbReference type="Pfam" id="PF03412">
    <property type="entry name" value="Peptidase_C39"/>
    <property type="match status" value="1"/>
</dbReference>
<reference evidence="3 4" key="1">
    <citation type="submission" date="2017-03" db="EMBL/GenBank/DDBJ databases">
        <title>Complete genome sequence of Candidatus 'Thiodictyon syntrophicum' sp. nov. strain Cad16T, a photolithoautotroph purple sulfur bacterium isolated from an alpine meromictic lake.</title>
        <authorList>
            <person name="Luedin S.M."/>
            <person name="Pothier J.F."/>
            <person name="Danza F."/>
            <person name="Storelli N."/>
            <person name="Wittwer M."/>
            <person name="Tonolla M."/>
        </authorList>
    </citation>
    <scope>NUCLEOTIDE SEQUENCE [LARGE SCALE GENOMIC DNA]</scope>
    <source>
        <strain evidence="3 4">Cad16T</strain>
    </source>
</reference>
<dbReference type="KEGG" id="tsy:THSYN_18805"/>
<feature type="chain" id="PRO_5015004844" description="Peptidase C39 domain-containing protein" evidence="1">
    <location>
        <begin position="27"/>
        <end position="184"/>
    </location>
</feature>
<feature type="signal peptide" evidence="1">
    <location>
        <begin position="1"/>
        <end position="26"/>
    </location>
</feature>
<dbReference type="PROSITE" id="PS50990">
    <property type="entry name" value="PEPTIDASE_C39"/>
    <property type="match status" value="1"/>
</dbReference>
<feature type="domain" description="Peptidase C39" evidence="2">
    <location>
        <begin position="46"/>
        <end position="177"/>
    </location>
</feature>
<evidence type="ECO:0000259" key="2">
    <source>
        <dbReference type="PROSITE" id="PS50990"/>
    </source>
</evidence>
<name>A0A2K8UB34_9GAMM</name>
<dbReference type="Proteomes" id="UP000232638">
    <property type="component" value="Chromosome"/>
</dbReference>
<protein>
    <recommendedName>
        <fullName evidence="2">Peptidase C39 domain-containing protein</fullName>
    </recommendedName>
</protein>
<evidence type="ECO:0000256" key="1">
    <source>
        <dbReference type="SAM" id="SignalP"/>
    </source>
</evidence>
<gene>
    <name evidence="3" type="ORF">THSYN_18805</name>
</gene>
<dbReference type="EMBL" id="CP020370">
    <property type="protein sequence ID" value="AUB82786.1"/>
    <property type="molecule type" value="Genomic_DNA"/>
</dbReference>
<dbReference type="GO" id="GO:0008233">
    <property type="term" value="F:peptidase activity"/>
    <property type="evidence" value="ECO:0007669"/>
    <property type="project" value="InterPro"/>
</dbReference>
<keyword evidence="4" id="KW-1185">Reference proteome</keyword>
<dbReference type="GO" id="GO:0006508">
    <property type="term" value="P:proteolysis"/>
    <property type="evidence" value="ECO:0007669"/>
    <property type="project" value="InterPro"/>
</dbReference>